<evidence type="ECO:0000313" key="2">
    <source>
        <dbReference type="Proteomes" id="UP000323717"/>
    </source>
</evidence>
<dbReference type="Gene3D" id="3.40.50.2300">
    <property type="match status" value="1"/>
</dbReference>
<dbReference type="AlphaFoldDB" id="A0A5M5C2J1"/>
<comment type="caution">
    <text evidence="1">The sequence shown here is derived from an EMBL/GenBank/DDBJ whole genome shotgun (WGS) entry which is preliminary data.</text>
</comment>
<dbReference type="EMBL" id="VWLE01000280">
    <property type="protein sequence ID" value="KAA3947265.1"/>
    <property type="molecule type" value="Genomic_DNA"/>
</dbReference>
<evidence type="ECO:0000313" key="1">
    <source>
        <dbReference type="EMBL" id="KAA3947265.1"/>
    </source>
</evidence>
<dbReference type="InterPro" id="IPR011006">
    <property type="entry name" value="CheY-like_superfamily"/>
</dbReference>
<feature type="non-terminal residue" evidence="1">
    <location>
        <position position="47"/>
    </location>
</feature>
<reference evidence="1 2" key="1">
    <citation type="journal article" date="2019" name="Nat. Med.">
        <title>A library of human gut bacterial isolates paired with longitudinal multiomics data enables mechanistic microbiome research.</title>
        <authorList>
            <person name="Poyet M."/>
            <person name="Groussin M."/>
            <person name="Gibbons S.M."/>
            <person name="Avila-Pacheco J."/>
            <person name="Jiang X."/>
            <person name="Kearney S.M."/>
            <person name="Perrotta A.R."/>
            <person name="Berdy B."/>
            <person name="Zhao S."/>
            <person name="Lieberman T.D."/>
            <person name="Swanson P.K."/>
            <person name="Smith M."/>
            <person name="Roesemann S."/>
            <person name="Alexander J.E."/>
            <person name="Rich S.A."/>
            <person name="Livny J."/>
            <person name="Vlamakis H."/>
            <person name="Clish C."/>
            <person name="Bullock K."/>
            <person name="Deik A."/>
            <person name="Scott J."/>
            <person name="Pierce K.A."/>
            <person name="Xavier R.J."/>
            <person name="Alm E.J."/>
        </authorList>
    </citation>
    <scope>NUCLEOTIDE SEQUENCE [LARGE SCALE GENOMIC DNA]</scope>
    <source>
        <strain evidence="1 2">BIOML-A163</strain>
    </source>
</reference>
<organism evidence="1 2">
    <name type="scientific">Bacteroides ovatus</name>
    <dbReference type="NCBI Taxonomy" id="28116"/>
    <lineage>
        <taxon>Bacteria</taxon>
        <taxon>Pseudomonadati</taxon>
        <taxon>Bacteroidota</taxon>
        <taxon>Bacteroidia</taxon>
        <taxon>Bacteroidales</taxon>
        <taxon>Bacteroidaceae</taxon>
        <taxon>Bacteroides</taxon>
    </lineage>
</organism>
<sequence length="47" mass="5536">MNKTKIIVVEDNIVYCEYVCNMLSREGYRNMKAYHLSTAKKHLQQAT</sequence>
<name>A0A5M5C2J1_BACOV</name>
<proteinExistence type="predicted"/>
<accession>A0A5M5C2J1</accession>
<dbReference type="Proteomes" id="UP000323717">
    <property type="component" value="Unassembled WGS sequence"/>
</dbReference>
<dbReference type="SUPFAM" id="SSF52172">
    <property type="entry name" value="CheY-like"/>
    <property type="match status" value="1"/>
</dbReference>
<gene>
    <name evidence="1" type="ORF">F3D71_17635</name>
</gene>
<protein>
    <submittedName>
        <fullName evidence="1">Response regulator</fullName>
    </submittedName>
</protein>